<dbReference type="GO" id="GO:0003677">
    <property type="term" value="F:DNA binding"/>
    <property type="evidence" value="ECO:0007669"/>
    <property type="project" value="UniProtKB-KW"/>
</dbReference>
<dbReference type="STRING" id="13706.A0A1X2H236"/>
<evidence type="ECO:0000256" key="6">
    <source>
        <dbReference type="SAM" id="MobiDB-lite"/>
    </source>
</evidence>
<dbReference type="Gene3D" id="4.10.280.10">
    <property type="entry name" value="Helix-loop-helix DNA-binding domain"/>
    <property type="match status" value="1"/>
</dbReference>
<evidence type="ECO:0000256" key="3">
    <source>
        <dbReference type="ARBA" id="ARBA00023159"/>
    </source>
</evidence>
<feature type="compositionally biased region" description="Basic and acidic residues" evidence="6">
    <location>
        <begin position="60"/>
        <end position="74"/>
    </location>
</feature>
<dbReference type="PANTHER" id="PTHR10328:SF3">
    <property type="entry name" value="PROTEIN MAX"/>
    <property type="match status" value="1"/>
</dbReference>
<dbReference type="Pfam" id="PF00010">
    <property type="entry name" value="HLH"/>
    <property type="match status" value="1"/>
</dbReference>
<sequence length="211" mass="23652">MSPDKSSVDVDPFSGLFDDLVNSAEYPIADHGSSSASASSFPLDQPPPESNKSSRIKPSRRAEHNATERARRESLNSKFRLLSSTLPNLRTCRKPSKSQIIEKAIEWVEQSLYTEEQHIAHIRRLQEENRRMAECLGSAYPSPPQIPSSVAFHPAHQQQQQPPATRHQHPLLLAPPPSSAQLYAPPSSSMYARMMHHDLGSVTRRRSTGWQ</sequence>
<evidence type="ECO:0000256" key="5">
    <source>
        <dbReference type="ARBA" id="ARBA00023242"/>
    </source>
</evidence>
<keyword evidence="1" id="KW-0805">Transcription regulation</keyword>
<dbReference type="AlphaFoldDB" id="A0A1X2H236"/>
<keyword evidence="5" id="KW-0539">Nucleus</keyword>
<dbReference type="PROSITE" id="PS50888">
    <property type="entry name" value="BHLH"/>
    <property type="match status" value="1"/>
</dbReference>
<dbReference type="InParanoid" id="A0A1X2H236"/>
<keyword evidence="4" id="KW-0804">Transcription</keyword>
<dbReference type="SUPFAM" id="SSF47459">
    <property type="entry name" value="HLH, helix-loop-helix DNA-binding domain"/>
    <property type="match status" value="1"/>
</dbReference>
<dbReference type="PANTHER" id="PTHR10328">
    <property type="entry name" value="PROTEIN MAX MYC-ASSOCIATED FACTOR X"/>
    <property type="match status" value="1"/>
</dbReference>
<feature type="domain" description="BHLH" evidence="7">
    <location>
        <begin position="59"/>
        <end position="111"/>
    </location>
</feature>
<feature type="compositionally biased region" description="Low complexity" evidence="6">
    <location>
        <begin position="153"/>
        <end position="165"/>
    </location>
</feature>
<proteinExistence type="predicted"/>
<evidence type="ECO:0000313" key="8">
    <source>
        <dbReference type="EMBL" id="ORY91862.1"/>
    </source>
</evidence>
<dbReference type="EMBL" id="MCGN01000010">
    <property type="protein sequence ID" value="ORY91862.1"/>
    <property type="molecule type" value="Genomic_DNA"/>
</dbReference>
<dbReference type="GO" id="GO:0045944">
    <property type="term" value="P:positive regulation of transcription by RNA polymerase II"/>
    <property type="evidence" value="ECO:0007669"/>
    <property type="project" value="TreeGrafter"/>
</dbReference>
<evidence type="ECO:0000256" key="2">
    <source>
        <dbReference type="ARBA" id="ARBA00023125"/>
    </source>
</evidence>
<evidence type="ECO:0000259" key="7">
    <source>
        <dbReference type="PROSITE" id="PS50888"/>
    </source>
</evidence>
<name>A0A1X2H236_SYNRA</name>
<dbReference type="InterPro" id="IPR011598">
    <property type="entry name" value="bHLH_dom"/>
</dbReference>
<protein>
    <recommendedName>
        <fullName evidence="7">BHLH domain-containing protein</fullName>
    </recommendedName>
</protein>
<evidence type="ECO:0000256" key="4">
    <source>
        <dbReference type="ARBA" id="ARBA00023163"/>
    </source>
</evidence>
<feature type="region of interest" description="Disordered" evidence="6">
    <location>
        <begin position="27"/>
        <end position="74"/>
    </location>
</feature>
<evidence type="ECO:0000256" key="1">
    <source>
        <dbReference type="ARBA" id="ARBA00023015"/>
    </source>
</evidence>
<feature type="region of interest" description="Disordered" evidence="6">
    <location>
        <begin position="145"/>
        <end position="169"/>
    </location>
</feature>
<comment type="caution">
    <text evidence="8">The sequence shown here is derived from an EMBL/GenBank/DDBJ whole genome shotgun (WGS) entry which is preliminary data.</text>
</comment>
<dbReference type="SMART" id="SM00353">
    <property type="entry name" value="HLH"/>
    <property type="match status" value="1"/>
</dbReference>
<dbReference type="InterPro" id="IPR036638">
    <property type="entry name" value="HLH_DNA-bd_sf"/>
</dbReference>
<gene>
    <name evidence="8" type="ORF">BCR43DRAFT_517896</name>
</gene>
<organism evidence="8 9">
    <name type="scientific">Syncephalastrum racemosum</name>
    <name type="common">Filamentous fungus</name>
    <dbReference type="NCBI Taxonomy" id="13706"/>
    <lineage>
        <taxon>Eukaryota</taxon>
        <taxon>Fungi</taxon>
        <taxon>Fungi incertae sedis</taxon>
        <taxon>Mucoromycota</taxon>
        <taxon>Mucoromycotina</taxon>
        <taxon>Mucoromycetes</taxon>
        <taxon>Mucorales</taxon>
        <taxon>Syncephalastraceae</taxon>
        <taxon>Syncephalastrum</taxon>
    </lineage>
</organism>
<keyword evidence="3" id="KW-0010">Activator</keyword>
<dbReference type="Proteomes" id="UP000242180">
    <property type="component" value="Unassembled WGS sequence"/>
</dbReference>
<dbReference type="GO" id="GO:0090575">
    <property type="term" value="C:RNA polymerase II transcription regulator complex"/>
    <property type="evidence" value="ECO:0007669"/>
    <property type="project" value="TreeGrafter"/>
</dbReference>
<keyword evidence="2" id="KW-0238">DNA-binding</keyword>
<reference evidence="8 9" key="1">
    <citation type="submission" date="2016-07" db="EMBL/GenBank/DDBJ databases">
        <title>Pervasive Adenine N6-methylation of Active Genes in Fungi.</title>
        <authorList>
            <consortium name="DOE Joint Genome Institute"/>
            <person name="Mondo S.J."/>
            <person name="Dannebaum R.O."/>
            <person name="Kuo R.C."/>
            <person name="Labutti K."/>
            <person name="Haridas S."/>
            <person name="Kuo A."/>
            <person name="Salamov A."/>
            <person name="Ahrendt S.R."/>
            <person name="Lipzen A."/>
            <person name="Sullivan W."/>
            <person name="Andreopoulos W.B."/>
            <person name="Clum A."/>
            <person name="Lindquist E."/>
            <person name="Daum C."/>
            <person name="Ramamoorthy G.K."/>
            <person name="Gryganskyi A."/>
            <person name="Culley D."/>
            <person name="Magnuson J.K."/>
            <person name="James T.Y."/>
            <person name="O'Malley M.A."/>
            <person name="Stajich J.E."/>
            <person name="Spatafora J.W."/>
            <person name="Visel A."/>
            <person name="Grigoriev I.V."/>
        </authorList>
    </citation>
    <scope>NUCLEOTIDE SEQUENCE [LARGE SCALE GENOMIC DNA]</scope>
    <source>
        <strain evidence="8 9">NRRL 2496</strain>
    </source>
</reference>
<dbReference type="OrthoDB" id="8964853at2759"/>
<dbReference type="GO" id="GO:0046983">
    <property type="term" value="F:protein dimerization activity"/>
    <property type="evidence" value="ECO:0007669"/>
    <property type="project" value="InterPro"/>
</dbReference>
<accession>A0A1X2H236</accession>
<keyword evidence="9" id="KW-1185">Reference proteome</keyword>
<dbReference type="GO" id="GO:0003700">
    <property type="term" value="F:DNA-binding transcription factor activity"/>
    <property type="evidence" value="ECO:0007669"/>
    <property type="project" value="TreeGrafter"/>
</dbReference>
<evidence type="ECO:0000313" key="9">
    <source>
        <dbReference type="Proteomes" id="UP000242180"/>
    </source>
</evidence>